<dbReference type="AlphaFoldDB" id="A0A6J1R7A2"/>
<protein>
    <submittedName>
        <fullName evidence="2">Uncharacterized protein LOC112465408</fullName>
    </submittedName>
</protein>
<dbReference type="InterPro" id="IPR005312">
    <property type="entry name" value="DUF1759"/>
</dbReference>
<dbReference type="PANTHER" id="PTHR22954">
    <property type="entry name" value="RETROVIRAL PROTEASE-RELATED"/>
    <property type="match status" value="1"/>
</dbReference>
<sequence length="330" mass="37933">MDNDPVNIKKRRSTVKASCTRIRSYVDSISSLSPSIILQLEERKVKLDQYWADYNVYQTQLEMLDESEANDRVAFEEAFFNLSSKMRELMQTQSTSRNAVTASPTLSNASDMRETYNVRLPKLDLPKFSGKFDEWFPFRDSFLSIIHANTTLSDIQKLQYLRATLTDEASNVLSPLEISEANYAVAWDLLKERFDNKRDIVQTHLKSIIELPVMTKENVVELRQIADGSARHMLALKALKRPTEHWDDLLVYLLSSKLDPTTEREWRLSLKDSELPTLKQFHAFLAHRCQAIESTALPILKRIAEIRSRKICLNCLRSTAHNASKCTSGT</sequence>
<dbReference type="PANTHER" id="PTHR22954:SF3">
    <property type="entry name" value="PROTEIN CBG08539"/>
    <property type="match status" value="1"/>
</dbReference>
<dbReference type="OrthoDB" id="7701561at2759"/>
<keyword evidence="1" id="KW-1185">Reference proteome</keyword>
<name>A0A6J1R7A2_9HYME</name>
<gene>
    <name evidence="2" type="primary">LOC112465408</name>
</gene>
<organism evidence="1 2">
    <name type="scientific">Temnothorax curvispinosus</name>
    <dbReference type="NCBI Taxonomy" id="300111"/>
    <lineage>
        <taxon>Eukaryota</taxon>
        <taxon>Metazoa</taxon>
        <taxon>Ecdysozoa</taxon>
        <taxon>Arthropoda</taxon>
        <taxon>Hexapoda</taxon>
        <taxon>Insecta</taxon>
        <taxon>Pterygota</taxon>
        <taxon>Neoptera</taxon>
        <taxon>Endopterygota</taxon>
        <taxon>Hymenoptera</taxon>
        <taxon>Apocrita</taxon>
        <taxon>Aculeata</taxon>
        <taxon>Formicoidea</taxon>
        <taxon>Formicidae</taxon>
        <taxon>Myrmicinae</taxon>
        <taxon>Temnothorax</taxon>
    </lineage>
</organism>
<feature type="non-terminal residue" evidence="2">
    <location>
        <position position="330"/>
    </location>
</feature>
<accession>A0A6J1R7A2</accession>
<dbReference type="Pfam" id="PF03564">
    <property type="entry name" value="DUF1759"/>
    <property type="match status" value="1"/>
</dbReference>
<reference evidence="2" key="1">
    <citation type="submission" date="2025-08" db="UniProtKB">
        <authorList>
            <consortium name="RefSeq"/>
        </authorList>
    </citation>
    <scope>IDENTIFICATION</scope>
    <source>
        <tissue evidence="2">Whole body</tissue>
    </source>
</reference>
<evidence type="ECO:0000313" key="2">
    <source>
        <dbReference type="RefSeq" id="XP_024888705.1"/>
    </source>
</evidence>
<proteinExistence type="predicted"/>
<dbReference type="Proteomes" id="UP000504618">
    <property type="component" value="Unplaced"/>
</dbReference>
<dbReference type="RefSeq" id="XP_024888705.1">
    <property type="nucleotide sequence ID" value="XM_025032937.1"/>
</dbReference>
<dbReference type="GeneID" id="112465408"/>
<evidence type="ECO:0000313" key="1">
    <source>
        <dbReference type="Proteomes" id="UP000504618"/>
    </source>
</evidence>